<dbReference type="Gene3D" id="1.20.1250.10">
    <property type="match status" value="1"/>
</dbReference>
<dbReference type="AlphaFoldDB" id="A0A8T2KS46"/>
<dbReference type="PANTHER" id="PTHR15196:SF1">
    <property type="entry name" value="CILIARY NEUROTROPHIC FACTOR"/>
    <property type="match status" value="1"/>
</dbReference>
<evidence type="ECO:0008006" key="3">
    <source>
        <dbReference type="Google" id="ProtNLM"/>
    </source>
</evidence>
<organism evidence="1 2">
    <name type="scientific">Astyanax mexicanus</name>
    <name type="common">Blind cave fish</name>
    <name type="synonym">Astyanax fasciatus mexicanus</name>
    <dbReference type="NCBI Taxonomy" id="7994"/>
    <lineage>
        <taxon>Eukaryota</taxon>
        <taxon>Metazoa</taxon>
        <taxon>Chordata</taxon>
        <taxon>Craniata</taxon>
        <taxon>Vertebrata</taxon>
        <taxon>Euteleostomi</taxon>
        <taxon>Actinopterygii</taxon>
        <taxon>Neopterygii</taxon>
        <taxon>Teleostei</taxon>
        <taxon>Ostariophysi</taxon>
        <taxon>Characiformes</taxon>
        <taxon>Characoidei</taxon>
        <taxon>Acestrorhamphidae</taxon>
        <taxon>Acestrorhamphinae</taxon>
        <taxon>Astyanax</taxon>
    </lineage>
</organism>
<dbReference type="Proteomes" id="UP000752171">
    <property type="component" value="Unassembled WGS sequence"/>
</dbReference>
<dbReference type="GO" id="GO:0043524">
    <property type="term" value="P:negative regulation of neuron apoptotic process"/>
    <property type="evidence" value="ECO:0007669"/>
    <property type="project" value="InterPro"/>
</dbReference>
<reference evidence="1 2" key="1">
    <citation type="submission" date="2021-07" db="EMBL/GenBank/DDBJ databases">
        <authorList>
            <person name="Imarazene B."/>
            <person name="Zahm M."/>
            <person name="Klopp C."/>
            <person name="Cabau C."/>
            <person name="Beille S."/>
            <person name="Jouanno E."/>
            <person name="Castinel A."/>
            <person name="Lluch J."/>
            <person name="Gil L."/>
            <person name="Kuchtly C."/>
            <person name="Lopez Roques C."/>
            <person name="Donnadieu C."/>
            <person name="Parrinello H."/>
            <person name="Journot L."/>
            <person name="Du K."/>
            <person name="Schartl M."/>
            <person name="Retaux S."/>
            <person name="Guiguen Y."/>
        </authorList>
    </citation>
    <scope>NUCLEOTIDE SEQUENCE [LARGE SCALE GENOMIC DNA]</scope>
    <source>
        <strain evidence="1">Pach_M1</strain>
        <tissue evidence="1">Testis</tissue>
    </source>
</reference>
<evidence type="ECO:0000313" key="1">
    <source>
        <dbReference type="EMBL" id="KAG9259836.1"/>
    </source>
</evidence>
<evidence type="ECO:0000313" key="2">
    <source>
        <dbReference type="Proteomes" id="UP000752171"/>
    </source>
</evidence>
<dbReference type="GO" id="GO:0070120">
    <property type="term" value="P:ciliary neurotrophic factor-mediated signaling pathway"/>
    <property type="evidence" value="ECO:0007669"/>
    <property type="project" value="InterPro"/>
</dbReference>
<dbReference type="PANTHER" id="PTHR15196">
    <property type="entry name" value="CILIARY NEUROTROPHIC FACTOR"/>
    <property type="match status" value="1"/>
</dbReference>
<sequence length="194" mass="21731">MEEHTGSDAPSSGRSDTRRAADLALLLQQECRQLLELYKERESFLCQHVPEGGRLVIPAVCEEVITSADQVGHVRSALRGCLELLECLILQEVEQMGQELEGEYETVRKTVKDRLGHLLHSTGALLENGEGVCPPSPDYQCNQGQDEVEGPGSFANKMWTYRVLLELIHWTDSAAQALHLLHSEREAEQQQQEL</sequence>
<dbReference type="GO" id="GO:0005127">
    <property type="term" value="F:ciliary neurotrophic factor receptor binding"/>
    <property type="evidence" value="ECO:0007669"/>
    <property type="project" value="InterPro"/>
</dbReference>
<protein>
    <recommendedName>
        <fullName evidence="3">Ciliary neurotrophic factor</fullName>
    </recommendedName>
</protein>
<accession>A0A8T2KS46</accession>
<proteinExistence type="predicted"/>
<comment type="caution">
    <text evidence="1">The sequence shown here is derived from an EMBL/GenBank/DDBJ whole genome shotgun (WGS) entry which is preliminary data.</text>
</comment>
<dbReference type="InterPro" id="IPR000151">
    <property type="entry name" value="Ciliary_neurotrophic_fac_CNTF"/>
</dbReference>
<dbReference type="EMBL" id="JAICCE010000025">
    <property type="protein sequence ID" value="KAG9259836.1"/>
    <property type="molecule type" value="Genomic_DNA"/>
</dbReference>
<gene>
    <name evidence="1" type="ORF">AMEX_G27454</name>
</gene>
<dbReference type="InterPro" id="IPR009079">
    <property type="entry name" value="4_helix_cytokine-like_core"/>
</dbReference>
<name>A0A8T2KS46_ASTMX</name>